<dbReference type="CDD" id="cd17325">
    <property type="entry name" value="MFS_MdtG_SLC18_like"/>
    <property type="match status" value="1"/>
</dbReference>
<keyword evidence="6 7" id="KW-0472">Membrane</keyword>
<comment type="subcellular location">
    <subcellularLocation>
        <location evidence="1">Cell membrane</location>
        <topology evidence="1">Multi-pass membrane protein</topology>
    </subcellularLocation>
</comment>
<feature type="transmembrane region" description="Helical" evidence="7">
    <location>
        <begin position="169"/>
        <end position="189"/>
    </location>
</feature>
<feature type="transmembrane region" description="Helical" evidence="7">
    <location>
        <begin position="81"/>
        <end position="98"/>
    </location>
</feature>
<dbReference type="PANTHER" id="PTHR23517:SF3">
    <property type="entry name" value="INTEGRAL MEMBRANE TRANSPORT PROTEIN"/>
    <property type="match status" value="1"/>
</dbReference>
<evidence type="ECO:0000256" key="3">
    <source>
        <dbReference type="ARBA" id="ARBA00022475"/>
    </source>
</evidence>
<keyword evidence="2" id="KW-0813">Transport</keyword>
<evidence type="ECO:0000256" key="1">
    <source>
        <dbReference type="ARBA" id="ARBA00004651"/>
    </source>
</evidence>
<organism evidence="9 10">
    <name type="scientific">Hymenobacter koreensis</name>
    <dbReference type="NCBI Taxonomy" id="1084523"/>
    <lineage>
        <taxon>Bacteria</taxon>
        <taxon>Pseudomonadati</taxon>
        <taxon>Bacteroidota</taxon>
        <taxon>Cytophagia</taxon>
        <taxon>Cytophagales</taxon>
        <taxon>Hymenobacteraceae</taxon>
        <taxon>Hymenobacter</taxon>
    </lineage>
</organism>
<evidence type="ECO:0000259" key="8">
    <source>
        <dbReference type="PROSITE" id="PS50850"/>
    </source>
</evidence>
<feature type="transmembrane region" description="Helical" evidence="7">
    <location>
        <begin position="376"/>
        <end position="395"/>
    </location>
</feature>
<dbReference type="EMBL" id="BAABHA010000011">
    <property type="protein sequence ID" value="GAA4388860.1"/>
    <property type="molecule type" value="Genomic_DNA"/>
</dbReference>
<dbReference type="RefSeq" id="WP_345226586.1">
    <property type="nucleotide sequence ID" value="NZ_BAABHA010000011.1"/>
</dbReference>
<dbReference type="InterPro" id="IPR036259">
    <property type="entry name" value="MFS_trans_sf"/>
</dbReference>
<evidence type="ECO:0000313" key="10">
    <source>
        <dbReference type="Proteomes" id="UP001500454"/>
    </source>
</evidence>
<feature type="transmembrane region" description="Helical" evidence="7">
    <location>
        <begin position="12"/>
        <end position="30"/>
    </location>
</feature>
<evidence type="ECO:0000256" key="5">
    <source>
        <dbReference type="ARBA" id="ARBA00022989"/>
    </source>
</evidence>
<feature type="transmembrane region" description="Helical" evidence="7">
    <location>
        <begin position="146"/>
        <end position="163"/>
    </location>
</feature>
<evidence type="ECO:0000256" key="4">
    <source>
        <dbReference type="ARBA" id="ARBA00022692"/>
    </source>
</evidence>
<dbReference type="Gene3D" id="1.20.1250.20">
    <property type="entry name" value="MFS general substrate transporter like domains"/>
    <property type="match status" value="2"/>
</dbReference>
<dbReference type="SUPFAM" id="SSF103473">
    <property type="entry name" value="MFS general substrate transporter"/>
    <property type="match status" value="1"/>
</dbReference>
<dbReference type="InterPro" id="IPR050171">
    <property type="entry name" value="MFS_Transporters"/>
</dbReference>
<accession>A0ABP8JCY0</accession>
<protein>
    <submittedName>
        <fullName evidence="9">MFS transporter</fullName>
    </submittedName>
</protein>
<keyword evidence="5 7" id="KW-1133">Transmembrane helix</keyword>
<dbReference type="InterPro" id="IPR011701">
    <property type="entry name" value="MFS"/>
</dbReference>
<evidence type="ECO:0000256" key="6">
    <source>
        <dbReference type="ARBA" id="ARBA00023136"/>
    </source>
</evidence>
<name>A0ABP8JCY0_9BACT</name>
<feature type="domain" description="Major facilitator superfamily (MFS) profile" evidence="8">
    <location>
        <begin position="14"/>
        <end position="398"/>
    </location>
</feature>
<evidence type="ECO:0000256" key="7">
    <source>
        <dbReference type="SAM" id="Phobius"/>
    </source>
</evidence>
<dbReference type="PANTHER" id="PTHR23517">
    <property type="entry name" value="RESISTANCE PROTEIN MDTM, PUTATIVE-RELATED-RELATED"/>
    <property type="match status" value="1"/>
</dbReference>
<dbReference type="PROSITE" id="PS50850">
    <property type="entry name" value="MFS"/>
    <property type="match status" value="1"/>
</dbReference>
<feature type="transmembrane region" description="Helical" evidence="7">
    <location>
        <begin position="313"/>
        <end position="341"/>
    </location>
</feature>
<dbReference type="InterPro" id="IPR020846">
    <property type="entry name" value="MFS_dom"/>
</dbReference>
<proteinExistence type="predicted"/>
<gene>
    <name evidence="9" type="ORF">GCM10023186_35750</name>
</gene>
<feature type="transmembrane region" description="Helical" evidence="7">
    <location>
        <begin position="50"/>
        <end position="69"/>
    </location>
</feature>
<sequence>METKLGLRANAGQFALLVVVNAFVGGMVGLERTILPRLAEQEFHLVARSAILSFIVVFGLTKAAANYYAGAWANRVGRKNLLVLGWVIGLPVPLLLLYAPSWGWVIAANVLLGLNQGLAWSSTVVMKIDLVGPRQRGLAMGLNESAGYLAVAATAFASGWLATEYGLRPYPFYLGIALAVLGLLGSLLVRDTRHHVALEAAQAPPGPAGPPLSFWDVTWRHPNLGSVTQAGLVNNLNDGMVWGLLPLLLAAKGFSLTQIGTVAAVYPAVWGLGQLVTGPLADRYCKKHLLFGGLLVQGAVLLAMLVVSSYPAFVLLAALLGAGTALVYPTFLAAVAEYAPLAQRAHSVGIFRLWRDAGYAVGALLTGVLADTLGLAAALGVIGLLTVGSALVIYARMHCPLLTLQDPELTGSRLPAPSQYLVPTT</sequence>
<feature type="transmembrane region" description="Helical" evidence="7">
    <location>
        <begin position="289"/>
        <end position="307"/>
    </location>
</feature>
<evidence type="ECO:0000313" key="9">
    <source>
        <dbReference type="EMBL" id="GAA4388860.1"/>
    </source>
</evidence>
<keyword evidence="10" id="KW-1185">Reference proteome</keyword>
<feature type="transmembrane region" description="Helical" evidence="7">
    <location>
        <begin position="353"/>
        <end position="370"/>
    </location>
</feature>
<reference evidence="10" key="1">
    <citation type="journal article" date="2019" name="Int. J. Syst. Evol. Microbiol.">
        <title>The Global Catalogue of Microorganisms (GCM) 10K type strain sequencing project: providing services to taxonomists for standard genome sequencing and annotation.</title>
        <authorList>
            <consortium name="The Broad Institute Genomics Platform"/>
            <consortium name="The Broad Institute Genome Sequencing Center for Infectious Disease"/>
            <person name="Wu L."/>
            <person name="Ma J."/>
        </authorList>
    </citation>
    <scope>NUCLEOTIDE SEQUENCE [LARGE SCALE GENOMIC DNA]</scope>
    <source>
        <strain evidence="10">JCM 17924</strain>
    </source>
</reference>
<dbReference type="Proteomes" id="UP001500454">
    <property type="component" value="Unassembled WGS sequence"/>
</dbReference>
<evidence type="ECO:0000256" key="2">
    <source>
        <dbReference type="ARBA" id="ARBA00022448"/>
    </source>
</evidence>
<comment type="caution">
    <text evidence="9">The sequence shown here is derived from an EMBL/GenBank/DDBJ whole genome shotgun (WGS) entry which is preliminary data.</text>
</comment>
<dbReference type="Pfam" id="PF07690">
    <property type="entry name" value="MFS_1"/>
    <property type="match status" value="2"/>
</dbReference>
<keyword evidence="4 7" id="KW-0812">Transmembrane</keyword>
<keyword evidence="3" id="KW-1003">Cell membrane</keyword>